<gene>
    <name evidence="3" type="ORF">C361_01846</name>
</gene>
<comment type="caution">
    <text evidence="3">The sequence shown here is derived from an EMBL/GenBank/DDBJ whole genome shotgun (WGS) entry which is preliminary data.</text>
</comment>
<evidence type="ECO:0000259" key="2">
    <source>
        <dbReference type="Pfam" id="PF10544"/>
    </source>
</evidence>
<proteinExistence type="predicted"/>
<feature type="region of interest" description="Disordered" evidence="1">
    <location>
        <begin position="106"/>
        <end position="142"/>
    </location>
</feature>
<dbReference type="OrthoDB" id="2417614at2759"/>
<dbReference type="PANTHER" id="PTHR28094">
    <property type="entry name" value="MEIOTICALLY UP-REGULATED GENE 113 PROTEIN"/>
    <property type="match status" value="1"/>
</dbReference>
<dbReference type="AlphaFoldDB" id="A0A854QJ78"/>
<dbReference type="InterPro" id="IPR018306">
    <property type="entry name" value="Phage_T5_Orf172_DNA-bd"/>
</dbReference>
<dbReference type="Pfam" id="PF10544">
    <property type="entry name" value="T5orf172"/>
    <property type="match status" value="1"/>
</dbReference>
<evidence type="ECO:0000256" key="1">
    <source>
        <dbReference type="SAM" id="MobiDB-lite"/>
    </source>
</evidence>
<feature type="compositionally biased region" description="Polar residues" evidence="1">
    <location>
        <begin position="366"/>
        <end position="377"/>
    </location>
</feature>
<organism evidence="3 4">
    <name type="scientific">Cryptococcus neoformans Tu259-1</name>
    <dbReference type="NCBI Taxonomy" id="1230072"/>
    <lineage>
        <taxon>Eukaryota</taxon>
        <taxon>Fungi</taxon>
        <taxon>Dikarya</taxon>
        <taxon>Basidiomycota</taxon>
        <taxon>Agaricomycotina</taxon>
        <taxon>Tremellomycetes</taxon>
        <taxon>Tremellales</taxon>
        <taxon>Cryptococcaceae</taxon>
        <taxon>Cryptococcus</taxon>
        <taxon>Cryptococcus neoformans species complex</taxon>
    </lineage>
</organism>
<dbReference type="PANTHER" id="PTHR28094:SF1">
    <property type="entry name" value="MEIOTICALLY UP-REGULATED GENE 113 PROTEIN"/>
    <property type="match status" value="1"/>
</dbReference>
<feature type="region of interest" description="Disordered" evidence="1">
    <location>
        <begin position="225"/>
        <end position="377"/>
    </location>
</feature>
<name>A0A854QJ78_CRYNE</name>
<feature type="domain" description="Bacteriophage T5 Orf172 DNA-binding" evidence="2">
    <location>
        <begin position="482"/>
        <end position="635"/>
    </location>
</feature>
<feature type="compositionally biased region" description="Polar residues" evidence="1">
    <location>
        <begin position="270"/>
        <end position="280"/>
    </location>
</feature>
<evidence type="ECO:0000313" key="3">
    <source>
        <dbReference type="EMBL" id="OXG25886.1"/>
    </source>
</evidence>
<protein>
    <recommendedName>
        <fullName evidence="2">Bacteriophage T5 Orf172 DNA-binding domain-containing protein</fullName>
    </recommendedName>
</protein>
<feature type="compositionally biased region" description="Polar residues" evidence="1">
    <location>
        <begin position="31"/>
        <end position="42"/>
    </location>
</feature>
<sequence length="646" mass="71281">MILTCLVSTFLSASELNMPHPTGPYQRQLYWPNTTASPSNAHNAHPSPYHPPPISHHRSPQYHPPISYSPSQSSPQAAIAAQALRSRGNEYLLSLTTSVNNLQLHDGVKLNDRPSQVPDHFSKTHRAAPRPSSASPNCNKQLPPLPRPDIVPPNHHNAGLPNVTAFSQGSFPSQTIPAVESLHSGQVSGFEVSRDDKGPAVVERPTSNTYRNVDLSLSVINAPMFSKTPPHARHPVKASVNGKGIKASSANNKEEINSSSKSSAPKNKSLQTSQSFSTPEDAQRDSVIDLTQISDSSASPPSGLAKENVPPRSSTTPMKATPDLRHSFLTSPSPLSTSPARRGSSSTPSSIPPSKTKKSNSPHKPYTSNSSSVQCSGFTRTGQPCKRLVRVKAPYLSAPDASVALDEDGGDARSEKVMGRYCKDHAGMICTIKGFYWRRERDSSGVWIEFDDYIPQALGQQTETLLRMTMETKLTPKECAGFLYAYELKDLETSELSFYKVGRTDNVPRRIGQWTNQCQSKRPILLDIFPRPSGRSRHDVTSSLHRSDTLTTSFLPGATTHRTPPLLAMKRWERLVHLELSERCASHPLSEQAYEGVRMKCKDCGSVHREIFPLIKVYQGRKRAYEQIVECVERWGKFIKVISEEM</sequence>
<accession>A0A854QJ78</accession>
<evidence type="ECO:0000313" key="4">
    <source>
        <dbReference type="Proteomes" id="UP000199727"/>
    </source>
</evidence>
<feature type="region of interest" description="Disordered" evidence="1">
    <location>
        <begin position="27"/>
        <end position="78"/>
    </location>
</feature>
<dbReference type="EMBL" id="AMKT01000027">
    <property type="protein sequence ID" value="OXG25886.1"/>
    <property type="molecule type" value="Genomic_DNA"/>
</dbReference>
<dbReference type="Proteomes" id="UP000199727">
    <property type="component" value="Unassembled WGS sequence"/>
</dbReference>
<dbReference type="InterPro" id="IPR053006">
    <property type="entry name" value="Meiosis_regulatory"/>
</dbReference>
<reference evidence="3 4" key="1">
    <citation type="submission" date="2017-06" db="EMBL/GenBank/DDBJ databases">
        <title>Global population genomics of the pathogenic fungus Cryptococcus neoformans var. grubii.</title>
        <authorList>
            <person name="Cuomo C."/>
            <person name="Litvintseva A."/>
            <person name="Chen Y."/>
            <person name="Young S."/>
            <person name="Zeng Q."/>
            <person name="Chapman S."/>
            <person name="Gujja S."/>
            <person name="Saif S."/>
            <person name="Birren B."/>
        </authorList>
    </citation>
    <scope>NUCLEOTIDE SEQUENCE [LARGE SCALE GENOMIC DNA]</scope>
    <source>
        <strain evidence="3 4">Tu259-1</strain>
    </source>
</reference>
<feature type="compositionally biased region" description="Polar residues" evidence="1">
    <location>
        <begin position="289"/>
        <end position="300"/>
    </location>
</feature>
<feature type="compositionally biased region" description="Low complexity" evidence="1">
    <location>
        <begin position="329"/>
        <end position="354"/>
    </location>
</feature>
<feature type="compositionally biased region" description="Low complexity" evidence="1">
    <location>
        <begin position="247"/>
        <end position="269"/>
    </location>
</feature>
<feature type="compositionally biased region" description="Low complexity" evidence="1">
    <location>
        <begin position="64"/>
        <end position="78"/>
    </location>
</feature>